<name>A0A2U3LWH9_9FIRM</name>
<sequence length="49" mass="5855">MDDAIFNIIHGERYGVKVYYPLMEKHHILQDNCAKGFKVFNEVKQWLQS</sequence>
<accession>A0A2U3LWH9</accession>
<dbReference type="AlphaFoldDB" id="A0A2U3LWH9"/>
<protein>
    <submittedName>
        <fullName evidence="1">Uncharacterized protein</fullName>
    </submittedName>
</protein>
<dbReference type="EMBL" id="OMOF01000889">
    <property type="protein sequence ID" value="SPF56275.1"/>
    <property type="molecule type" value="Genomic_DNA"/>
</dbReference>
<proteinExistence type="predicted"/>
<evidence type="ECO:0000313" key="1">
    <source>
        <dbReference type="EMBL" id="SPF56275.1"/>
    </source>
</evidence>
<reference evidence="2" key="1">
    <citation type="submission" date="2018-02" db="EMBL/GenBank/DDBJ databases">
        <authorList>
            <person name="Hausmann B."/>
        </authorList>
    </citation>
    <scope>NUCLEOTIDE SEQUENCE [LARGE SCALE GENOMIC DNA]</scope>
    <source>
        <strain evidence="2">Peat soil MAG SbF1</strain>
    </source>
</reference>
<evidence type="ECO:0000313" key="2">
    <source>
        <dbReference type="Proteomes" id="UP000238916"/>
    </source>
</evidence>
<organism evidence="1 2">
    <name type="scientific">Candidatus Desulfosporosinus infrequens</name>
    <dbReference type="NCBI Taxonomy" id="2043169"/>
    <lineage>
        <taxon>Bacteria</taxon>
        <taxon>Bacillati</taxon>
        <taxon>Bacillota</taxon>
        <taxon>Clostridia</taxon>
        <taxon>Eubacteriales</taxon>
        <taxon>Desulfitobacteriaceae</taxon>
        <taxon>Desulfosporosinus</taxon>
    </lineage>
</organism>
<gene>
    <name evidence="1" type="ORF">SBF1_90009</name>
</gene>
<dbReference type="Proteomes" id="UP000238916">
    <property type="component" value="Unassembled WGS sequence"/>
</dbReference>